<dbReference type="PIRSF" id="PIRSF016396">
    <property type="entry name" value="Prefoldin_subunit_3"/>
    <property type="match status" value="1"/>
</dbReference>
<reference evidence="4" key="1">
    <citation type="submission" date="2021-05" db="EMBL/GenBank/DDBJ databases">
        <title>A free-living protist that lacks canonical eukaryotic 1 DNA replication and segregation systems.</title>
        <authorList>
            <person name="Salas-Leiva D.E."/>
            <person name="Tromer E.C."/>
            <person name="Curtis B.A."/>
            <person name="Jerlstrom-Hultqvist J."/>
            <person name="Kolisko M."/>
            <person name="Yi Z."/>
            <person name="Salas-Leiva J.S."/>
            <person name="Gallot-Lavallee L."/>
            <person name="Kops G.J.P.L."/>
            <person name="Archibald J.M."/>
            <person name="Simpson A.G.B."/>
            <person name="Roger A.J."/>
        </authorList>
    </citation>
    <scope>NUCLEOTIDE SEQUENCE</scope>
    <source>
        <strain evidence="4">BICM</strain>
    </source>
</reference>
<evidence type="ECO:0000313" key="5">
    <source>
        <dbReference type="Proteomes" id="UP000717585"/>
    </source>
</evidence>
<dbReference type="InterPro" id="IPR004127">
    <property type="entry name" value="Prefoldin_subunit_alpha"/>
</dbReference>
<sequence length="176" mass="19679">MSEVKAAPPAHRGIPKADFIEDPVAFIGQHKNVEEALTSLNEQYSKYKFMDAQLIRQKTSIAGRIPDLEASLKTIQFYQQQREETTVNHEIADGVYAKATVPAVENVSIWLGCSTMVEYPIDDAEALLKRNLAGARAQVAGLDSDLDYLKEQITTLEVSLARVYNADVLRRRQTRA</sequence>
<dbReference type="CDD" id="cd23156">
    <property type="entry name" value="Prefoldin_3"/>
    <property type="match status" value="1"/>
</dbReference>
<evidence type="ECO:0000256" key="1">
    <source>
        <dbReference type="ARBA" id="ARBA00010048"/>
    </source>
</evidence>
<dbReference type="GO" id="GO:0007017">
    <property type="term" value="P:microtubule-based process"/>
    <property type="evidence" value="ECO:0007669"/>
    <property type="project" value="TreeGrafter"/>
</dbReference>
<comment type="similarity">
    <text evidence="1 3">Belongs to the prefoldin subunit alpha family.</text>
</comment>
<dbReference type="Gene3D" id="1.10.287.370">
    <property type="match status" value="1"/>
</dbReference>
<name>A0A8J6AWG1_9EUKA</name>
<dbReference type="FunFam" id="1.10.287.370:FF:000001">
    <property type="entry name" value="Prefoldin subunit 3"/>
    <property type="match status" value="1"/>
</dbReference>
<dbReference type="InterPro" id="IPR016655">
    <property type="entry name" value="PFD3"/>
</dbReference>
<dbReference type="EMBL" id="JAHDYR010000016">
    <property type="protein sequence ID" value="KAG9394220.1"/>
    <property type="molecule type" value="Genomic_DNA"/>
</dbReference>
<dbReference type="PANTHER" id="PTHR12409">
    <property type="entry name" value="PREFOLDIN SUBUNIT 3"/>
    <property type="match status" value="1"/>
</dbReference>
<dbReference type="OrthoDB" id="6375174at2759"/>
<dbReference type="Pfam" id="PF02996">
    <property type="entry name" value="Prefoldin"/>
    <property type="match status" value="1"/>
</dbReference>
<dbReference type="SUPFAM" id="SSF46579">
    <property type="entry name" value="Prefoldin"/>
    <property type="match status" value="1"/>
</dbReference>
<evidence type="ECO:0000256" key="2">
    <source>
        <dbReference type="ARBA" id="ARBA00023186"/>
    </source>
</evidence>
<dbReference type="GO" id="GO:0015631">
    <property type="term" value="F:tubulin binding"/>
    <property type="evidence" value="ECO:0007669"/>
    <property type="project" value="TreeGrafter"/>
</dbReference>
<dbReference type="GO" id="GO:0007021">
    <property type="term" value="P:tubulin complex assembly"/>
    <property type="evidence" value="ECO:0007669"/>
    <property type="project" value="TreeGrafter"/>
</dbReference>
<dbReference type="InterPro" id="IPR009053">
    <property type="entry name" value="Prefoldin"/>
</dbReference>
<dbReference type="GO" id="GO:0016272">
    <property type="term" value="C:prefoldin complex"/>
    <property type="evidence" value="ECO:0007669"/>
    <property type="project" value="UniProtKB-UniRule"/>
</dbReference>
<keyword evidence="2 3" id="KW-0143">Chaperone</keyword>
<comment type="subunit">
    <text evidence="3">Heterohexamer of two PFD-alpha type and four PFD-beta type subunits.</text>
</comment>
<keyword evidence="5" id="KW-1185">Reference proteome</keyword>
<dbReference type="AlphaFoldDB" id="A0A8J6AWG1"/>
<dbReference type="GO" id="GO:0005737">
    <property type="term" value="C:cytoplasm"/>
    <property type="evidence" value="ECO:0007669"/>
    <property type="project" value="TreeGrafter"/>
</dbReference>
<proteinExistence type="inferred from homology"/>
<organism evidence="4 5">
    <name type="scientific">Carpediemonas membranifera</name>
    <dbReference type="NCBI Taxonomy" id="201153"/>
    <lineage>
        <taxon>Eukaryota</taxon>
        <taxon>Metamonada</taxon>
        <taxon>Carpediemonas-like organisms</taxon>
        <taxon>Carpediemonas</taxon>
    </lineage>
</organism>
<accession>A0A8J6AWG1</accession>
<dbReference type="Proteomes" id="UP000717585">
    <property type="component" value="Unassembled WGS sequence"/>
</dbReference>
<protein>
    <recommendedName>
        <fullName evidence="3">Prefoldin subunit 3</fullName>
    </recommendedName>
</protein>
<gene>
    <name evidence="4" type="ORF">J8273_4322</name>
</gene>
<evidence type="ECO:0000256" key="3">
    <source>
        <dbReference type="PIRNR" id="PIRNR016396"/>
    </source>
</evidence>
<dbReference type="PANTHER" id="PTHR12409:SF0">
    <property type="entry name" value="PREFOLDIN SUBUNIT 3"/>
    <property type="match status" value="1"/>
</dbReference>
<comment type="caution">
    <text evidence="4">The sequence shown here is derived from an EMBL/GenBank/DDBJ whole genome shotgun (WGS) entry which is preliminary data.</text>
</comment>
<comment type="function">
    <text evidence="3">Binds specifically to cytosolic chaperonin (c-CPN) and transfers target proteins to it. Binds to nascent polypeptide chain and promotes folding in an environment in which there are many competing pathways for nonnative proteins.</text>
</comment>
<evidence type="ECO:0000313" key="4">
    <source>
        <dbReference type="EMBL" id="KAG9394220.1"/>
    </source>
</evidence>
<dbReference type="GO" id="GO:0006457">
    <property type="term" value="P:protein folding"/>
    <property type="evidence" value="ECO:0007669"/>
    <property type="project" value="UniProtKB-UniRule"/>
</dbReference>